<sequence>MDIFLFITSLIVFIASQTFATNALSNQTSLKGLTTCLNNYTAYLTIRKKVVNEIPNLYRIAKRAIRKKLYKRFSYDVNPDTLYLTYLGPPVTAAPPYLLAHNGASGKWSVTLTGAVLIQFHNIVKEFNSRQINSQYVITYDNGSKYDGNIRPTDLRDMVREVDFTSLVEPRLKIFWNKHKENWRTLVKAEFIRAARVARKKGILSELDYKHLLEGLAPEVSLNKPVTLEQIQKHERVIRLEVRYLDINGYLSSDILRVLFKNGKIIIYFPSIDKQTFYQFTHKDYLIEDYQVLYIFNSDIEMREWLVDQVRDQRRRFLFACHFSLYDREDGKIYTGVDSSLKKLAEGEWKLTGNSINFYNYIFSARYWKNIPDSYLRTAATNSETIPDVFETIACLAEFRSLHDAVKVLEAPGKILQDSTLFYYKALNLAADIYTILYGPIGAASRLRNFSALLGFKSPIKHTSLEEGEAEILYEMKALFSDTTPAIGHTDGTNFKTHAIYKKPQSQAKHQEKQDFYEDLAAQFPDLNEQLKNPDPLIVAHDQSAIDDLNHYLKDEHKIIDFLFKSNIVYTNSENNGYIDLIKLNTVFNAVYSGLKDNITFAYRKSPTFRRLFNYARNQELQNEEKRWGIKIQLGPPIFSVKENNGVKRSKLLVIYAEENQLYYQSGPCLVPFSKERSNLREVVKVLTLFTDNVSEAHPRGPVVEYTNIILKEMNLAVPTRTRFYTNISDYQLAISRGQYCINYAVYLQLRSNVTSSIPNFTKLAHHAMRSMVKEWTGLEVDPNKVYLNYFGKTPKEFSADAYLKWTRNVQPQWSITLTTLAFCNFNNADMFREANKLNEEYGVYSQGAGSERYGVLNEIKIQPSVLRDIVWQLDFYSVLNRKLNEFWKEHYENWRILAKAEFYRSALYSKNNGILSEDEYIYILRGLDPELPLNESITIHNLQKKWIPSIDVRRLDINGYTATDILRFVLKNGREILYIPGGPQAFYAFDSDHKLREWLVSLATNLEKRFMLASHFSAYNRQDGNTYTGVDNALQKLVEGDWSLDGSGINYYNNSKIKVDVFDAVAAQTRERKFQDADTLVFSDSELCEQRLKVVFQIAAMYFNIPLMLAGPIGALINTLLFSITLGLEIHIASEGDSAELRESAKQEAEMDVGMATMFGAISTMAGRSINYIKRVSKEVNLFNAPKLINNKLGYLLSPEKPPRLPETEENPKIPEVKPSTLKTLPRPFTDFKVLKEFSDQQYISKTYSDIYEPFNLLNDEAHKIEVQNFYKSLYEEFPELGRQLRNPDPSLLLHDKVATDTTDRFLVKNDKVIIESFIKNKYEINYFDYLKQDPKRWKKYPYEYNLLSRIMTEAYHKSPTFRRLYNYALDSELLYSEKRWLIAPREAFRTTITEDELSAAKWKRTIGLNIDFVDCRYYEADNNAIPFTVEHAYINEVVRALTGINFKPDELNIRGPIVEYTNIILKEVGRDITYYRSSIRTNFITLLSNEQLATHYHYKTLATSFPELRIQTENPDPYLLDHDRVAVDNSYLLSPQKCLVVDLMFKKGVMAMEFNNEVSPSTLVEKAPEYKLLKILIEKAYYKSSTFRRLFNYAFIKYNWEKAENRVIIVPSSRKFSCITFSKVVTEDGYLYTNPKSKQVLFLDHEIDIRGYVGIENTVHKSSLKRVYMHEVVHVLTNLPDVTTVGHPRGPVVEYTNYILLEMGLQEPVRMIYNDLQLDIGKALKKQVVSRQPEIASFFNENEERLLCKSPFGEDLPYVA</sequence>
<comment type="caution">
    <text evidence="3">The sequence shown here is derived from an EMBL/GenBank/DDBJ whole genome shotgun (WGS) entry which is preliminary data.</text>
</comment>
<feature type="signal peptide" evidence="1">
    <location>
        <begin position="1"/>
        <end position="20"/>
    </location>
</feature>
<dbReference type="InterPro" id="IPR046673">
    <property type="entry name" value="ToxA_N"/>
</dbReference>
<accession>A0AA38HKQ5</accession>
<keyword evidence="1" id="KW-0732">Signal</keyword>
<dbReference type="Proteomes" id="UP001168821">
    <property type="component" value="Unassembled WGS sequence"/>
</dbReference>
<reference evidence="3" key="1">
    <citation type="journal article" date="2023" name="G3 (Bethesda)">
        <title>Whole genome assemblies of Zophobas morio and Tenebrio molitor.</title>
        <authorList>
            <person name="Kaur S."/>
            <person name="Stinson S.A."/>
            <person name="diCenzo G.C."/>
        </authorList>
    </citation>
    <scope>NUCLEOTIDE SEQUENCE</scope>
    <source>
        <strain evidence="3">QUZm001</strain>
    </source>
</reference>
<feature type="chain" id="PRO_5041371672" description="Dermonecrotic toxin N-terminal domain-containing protein" evidence="1">
    <location>
        <begin position="21"/>
        <end position="1762"/>
    </location>
</feature>
<dbReference type="Pfam" id="PF07108">
    <property type="entry name" value="PipA"/>
    <property type="match status" value="3"/>
</dbReference>
<evidence type="ECO:0000313" key="4">
    <source>
        <dbReference type="Proteomes" id="UP001168821"/>
    </source>
</evidence>
<gene>
    <name evidence="3" type="ORF">Zmor_019076</name>
</gene>
<name>A0AA38HKQ5_9CUCU</name>
<feature type="domain" description="Dermonecrotic toxin N-terminal" evidence="2">
    <location>
        <begin position="757"/>
        <end position="1019"/>
    </location>
</feature>
<evidence type="ECO:0000259" key="2">
    <source>
        <dbReference type="Pfam" id="PF20178"/>
    </source>
</evidence>
<proteinExistence type="predicted"/>
<evidence type="ECO:0000256" key="1">
    <source>
        <dbReference type="SAM" id="SignalP"/>
    </source>
</evidence>
<protein>
    <recommendedName>
        <fullName evidence="2">Dermonecrotic toxin N-terminal domain-containing protein</fullName>
    </recommendedName>
</protein>
<evidence type="ECO:0000313" key="3">
    <source>
        <dbReference type="EMBL" id="KAJ3634443.1"/>
    </source>
</evidence>
<organism evidence="3 4">
    <name type="scientific">Zophobas morio</name>
    <dbReference type="NCBI Taxonomy" id="2755281"/>
    <lineage>
        <taxon>Eukaryota</taxon>
        <taxon>Metazoa</taxon>
        <taxon>Ecdysozoa</taxon>
        <taxon>Arthropoda</taxon>
        <taxon>Hexapoda</taxon>
        <taxon>Insecta</taxon>
        <taxon>Pterygota</taxon>
        <taxon>Neoptera</taxon>
        <taxon>Endopterygota</taxon>
        <taxon>Coleoptera</taxon>
        <taxon>Polyphaga</taxon>
        <taxon>Cucujiformia</taxon>
        <taxon>Tenebrionidae</taxon>
        <taxon>Zophobas</taxon>
    </lineage>
</organism>
<feature type="domain" description="Dermonecrotic toxin N-terminal" evidence="2">
    <location>
        <begin position="52"/>
        <end position="326"/>
    </location>
</feature>
<keyword evidence="4" id="KW-1185">Reference proteome</keyword>
<dbReference type="Pfam" id="PF20178">
    <property type="entry name" value="ToxA_N"/>
    <property type="match status" value="2"/>
</dbReference>
<dbReference type="InterPro" id="IPR010777">
    <property type="entry name" value="PipA"/>
</dbReference>
<dbReference type="EMBL" id="JALNTZ010000519">
    <property type="protein sequence ID" value="KAJ3634443.1"/>
    <property type="molecule type" value="Genomic_DNA"/>
</dbReference>